<feature type="active site" description="Proton acceptor" evidence="2">
    <location>
        <position position="498"/>
    </location>
</feature>
<reference evidence="6" key="1">
    <citation type="submission" date="2023-06" db="EMBL/GenBank/DDBJ databases">
        <authorList>
            <person name="Noh H."/>
        </authorList>
    </citation>
    <scope>NUCLEOTIDE SEQUENCE</scope>
    <source>
        <strain evidence="6">DUCC20226</strain>
    </source>
</reference>
<dbReference type="SUPFAM" id="SSF54373">
    <property type="entry name" value="FAD-linked reductases, C-terminal domain"/>
    <property type="match status" value="1"/>
</dbReference>
<dbReference type="PIRSF" id="PIRSF000137">
    <property type="entry name" value="Alcohol_oxidase"/>
    <property type="match status" value="1"/>
</dbReference>
<dbReference type="Pfam" id="PF00732">
    <property type="entry name" value="GMC_oxred_N"/>
    <property type="match status" value="1"/>
</dbReference>
<protein>
    <recommendedName>
        <fullName evidence="5">Glucose-methanol-choline oxidoreductase N-terminal domain-containing protein</fullName>
    </recommendedName>
</protein>
<proteinExistence type="inferred from homology"/>
<dbReference type="InterPro" id="IPR000172">
    <property type="entry name" value="GMC_OxRdtase_N"/>
</dbReference>
<evidence type="ECO:0000256" key="3">
    <source>
        <dbReference type="PIRSR" id="PIRSR000137-2"/>
    </source>
</evidence>
<gene>
    <name evidence="6" type="ORF">N8I77_009723</name>
</gene>
<comment type="caution">
    <text evidence="6">The sequence shown here is derived from an EMBL/GenBank/DDBJ whole genome shotgun (WGS) entry which is preliminary data.</text>
</comment>
<dbReference type="GO" id="GO:0050660">
    <property type="term" value="F:flavin adenine dinucleotide binding"/>
    <property type="evidence" value="ECO:0007669"/>
    <property type="project" value="InterPro"/>
</dbReference>
<comment type="similarity">
    <text evidence="1 4">Belongs to the GMC oxidoreductase family.</text>
</comment>
<dbReference type="AlphaFoldDB" id="A0AAD9SBR8"/>
<evidence type="ECO:0000313" key="7">
    <source>
        <dbReference type="Proteomes" id="UP001265746"/>
    </source>
</evidence>
<dbReference type="PROSITE" id="PS00623">
    <property type="entry name" value="GMC_OXRED_1"/>
    <property type="match status" value="1"/>
</dbReference>
<evidence type="ECO:0000256" key="2">
    <source>
        <dbReference type="PIRSR" id="PIRSR000137-1"/>
    </source>
</evidence>
<name>A0AAD9SBR8_PHOAM</name>
<feature type="domain" description="Glucose-methanol-choline oxidoreductase N-terminal" evidence="5">
    <location>
        <begin position="84"/>
        <end position="107"/>
    </location>
</feature>
<evidence type="ECO:0000313" key="6">
    <source>
        <dbReference type="EMBL" id="KAK2603252.1"/>
    </source>
</evidence>
<keyword evidence="3 4" id="KW-0274">FAD</keyword>
<dbReference type="Pfam" id="PF05199">
    <property type="entry name" value="GMC_oxred_C"/>
    <property type="match status" value="1"/>
</dbReference>
<dbReference type="EMBL" id="JAUJFL010000005">
    <property type="protein sequence ID" value="KAK2603252.1"/>
    <property type="molecule type" value="Genomic_DNA"/>
</dbReference>
<feature type="active site" description="Proton donor" evidence="2">
    <location>
        <position position="460"/>
    </location>
</feature>
<dbReference type="InterPro" id="IPR012132">
    <property type="entry name" value="GMC_OxRdtase"/>
</dbReference>
<evidence type="ECO:0000259" key="5">
    <source>
        <dbReference type="PROSITE" id="PS00623"/>
    </source>
</evidence>
<dbReference type="PANTHER" id="PTHR11552:SF123">
    <property type="entry name" value="GMC OXIDOREDUCTASE (AFU_ORTHOLOGUE AFUA_2G01770)-RELATED"/>
    <property type="match status" value="1"/>
</dbReference>
<dbReference type="Proteomes" id="UP001265746">
    <property type="component" value="Unassembled WGS sequence"/>
</dbReference>
<dbReference type="PANTHER" id="PTHR11552">
    <property type="entry name" value="GLUCOSE-METHANOL-CHOLINE GMC OXIDOREDUCTASE"/>
    <property type="match status" value="1"/>
</dbReference>
<keyword evidence="4" id="KW-0285">Flavoprotein</keyword>
<dbReference type="Gene3D" id="3.30.560.10">
    <property type="entry name" value="Glucose Oxidase, domain 3"/>
    <property type="match status" value="2"/>
</dbReference>
<feature type="binding site" evidence="3">
    <location>
        <position position="224"/>
    </location>
    <ligand>
        <name>FAD</name>
        <dbReference type="ChEBI" id="CHEBI:57692"/>
    </ligand>
</feature>
<dbReference type="SUPFAM" id="SSF51905">
    <property type="entry name" value="FAD/NAD(P)-binding domain"/>
    <property type="match status" value="1"/>
</dbReference>
<dbReference type="Gene3D" id="3.50.50.60">
    <property type="entry name" value="FAD/NAD(P)-binding domain"/>
    <property type="match status" value="2"/>
</dbReference>
<organism evidence="6 7">
    <name type="scientific">Phomopsis amygdali</name>
    <name type="common">Fusicoccum amygdali</name>
    <dbReference type="NCBI Taxonomy" id="1214568"/>
    <lineage>
        <taxon>Eukaryota</taxon>
        <taxon>Fungi</taxon>
        <taxon>Dikarya</taxon>
        <taxon>Ascomycota</taxon>
        <taxon>Pezizomycotina</taxon>
        <taxon>Sordariomycetes</taxon>
        <taxon>Sordariomycetidae</taxon>
        <taxon>Diaporthales</taxon>
        <taxon>Diaporthaceae</taxon>
        <taxon>Diaporthe</taxon>
    </lineage>
</organism>
<keyword evidence="7" id="KW-1185">Reference proteome</keyword>
<evidence type="ECO:0000256" key="4">
    <source>
        <dbReference type="RuleBase" id="RU003968"/>
    </source>
</evidence>
<dbReference type="InterPro" id="IPR036188">
    <property type="entry name" value="FAD/NAD-bd_sf"/>
</dbReference>
<dbReference type="InterPro" id="IPR007867">
    <property type="entry name" value="GMC_OxRtase_C"/>
</dbReference>
<evidence type="ECO:0000256" key="1">
    <source>
        <dbReference type="ARBA" id="ARBA00010790"/>
    </source>
</evidence>
<accession>A0AAD9SBR8</accession>
<dbReference type="GO" id="GO:0016614">
    <property type="term" value="F:oxidoreductase activity, acting on CH-OH group of donors"/>
    <property type="evidence" value="ECO:0007669"/>
    <property type="project" value="InterPro"/>
</dbReference>
<sequence>MLPTDIWDYVVVGGGLAGSVVANRLLALNNDAKILVIEAGPDAENRSDILYANSTNLIGGDFDWNYNSVPQESLNTRKIQSAAGKALGGGSVINTCGWMRGSKLDFEEWASLANDSRWGYDGLLPYFRSTESFWNNSTNPNQHGYDGPMKVEVPTTTGRIYPLRDAVFDSYEAVGIEALPGLDANAGDNLGFGEIAENRRNGKRQIASEYYPLNGITVLTGSLVEKILLEDVGINKKSSSSGGNKVVATGKLDVPEVGKGLADHLFLTTEWKLAPEYRMDTVDSGNPLFSEAQYGLGQPNNFVASYGVSNIPGLTQAISSDEGQAPDPDTHWLLKETRTFFEAFVLYTNFDPTLPSNNSYLTAANVGLLPTSRGSVSINSSDPTVPPVINPNFFASEVDRFVWRDGLRKTIKMMVGGASPLSQGIVVGEAPPAGLPALTVDSTDDEIESRIRATAIGTYHPVGTCAMGKVVDSSLRVIGVDNLRVVDASVIPTPITAHIQSTVYALAEQAADIIAAVR</sequence>
<comment type="cofactor">
    <cofactor evidence="3">
        <name>FAD</name>
        <dbReference type="ChEBI" id="CHEBI:57692"/>
    </cofactor>
</comment>